<dbReference type="GO" id="GO:0005737">
    <property type="term" value="C:cytoplasm"/>
    <property type="evidence" value="ECO:0007669"/>
    <property type="project" value="TreeGrafter"/>
</dbReference>
<dbReference type="GO" id="GO:0016787">
    <property type="term" value="F:hydrolase activity"/>
    <property type="evidence" value="ECO:0007669"/>
    <property type="project" value="InterPro"/>
</dbReference>
<reference evidence="4" key="1">
    <citation type="submission" date="2016-03" db="EMBL/GenBank/DDBJ databases">
        <title>Complete genome sequence of Solimmundus cernigliae, representing a novel lineage of polycyclic aromatic hydrocarbon degraders within the Gammaproteobacteria.</title>
        <authorList>
            <person name="Singleton D.R."/>
            <person name="Dickey A.N."/>
            <person name="Scholl E.H."/>
            <person name="Wright F.A."/>
            <person name="Aitken M.D."/>
        </authorList>
    </citation>
    <scope>NUCLEOTIDE SEQUENCE [LARGE SCALE GENOMIC DNA]</scope>
    <source>
        <strain evidence="4">TR3.2</strain>
    </source>
</reference>
<evidence type="ECO:0000259" key="2">
    <source>
        <dbReference type="Pfam" id="PF04909"/>
    </source>
</evidence>
<feature type="domain" description="Amidohydrolase-related" evidence="2">
    <location>
        <begin position="3"/>
        <end position="327"/>
    </location>
</feature>
<dbReference type="InterPro" id="IPR006680">
    <property type="entry name" value="Amidohydro-rel"/>
</dbReference>
<protein>
    <recommendedName>
        <fullName evidence="2">Amidohydrolase-related domain-containing protein</fullName>
    </recommendedName>
</protein>
<name>A0A1B1YVE2_9GAMM</name>
<dbReference type="EMBL" id="CP014671">
    <property type="protein sequence ID" value="ANX04860.1"/>
    <property type="molecule type" value="Genomic_DNA"/>
</dbReference>
<evidence type="ECO:0000313" key="3">
    <source>
        <dbReference type="EMBL" id="ANX04860.1"/>
    </source>
</evidence>
<dbReference type="GO" id="GO:0016831">
    <property type="term" value="F:carboxy-lyase activity"/>
    <property type="evidence" value="ECO:0007669"/>
    <property type="project" value="InterPro"/>
</dbReference>
<gene>
    <name evidence="3" type="ORF">PG2T_12235</name>
</gene>
<keyword evidence="1" id="KW-0456">Lyase</keyword>
<dbReference type="RefSeq" id="WP_068805910.1">
    <property type="nucleotide sequence ID" value="NZ_CP014671.1"/>
</dbReference>
<dbReference type="InterPro" id="IPR032465">
    <property type="entry name" value="ACMSD"/>
</dbReference>
<evidence type="ECO:0000256" key="1">
    <source>
        <dbReference type="ARBA" id="ARBA00023239"/>
    </source>
</evidence>
<dbReference type="Proteomes" id="UP000092952">
    <property type="component" value="Chromosome"/>
</dbReference>
<dbReference type="PANTHER" id="PTHR21240">
    <property type="entry name" value="2-AMINO-3-CARBOXYLMUCONATE-6-SEMIALDEHYDE DECARBOXYLASE"/>
    <property type="match status" value="1"/>
</dbReference>
<dbReference type="InterPro" id="IPR032466">
    <property type="entry name" value="Metal_Hydrolase"/>
</dbReference>
<dbReference type="Pfam" id="PF04909">
    <property type="entry name" value="Amidohydro_2"/>
    <property type="match status" value="1"/>
</dbReference>
<dbReference type="SUPFAM" id="SSF51556">
    <property type="entry name" value="Metallo-dependent hydrolases"/>
    <property type="match status" value="1"/>
</dbReference>
<proteinExistence type="predicted"/>
<dbReference type="AlphaFoldDB" id="A0A1B1YVE2"/>
<dbReference type="Gene3D" id="3.20.20.140">
    <property type="entry name" value="Metal-dependent hydrolases"/>
    <property type="match status" value="1"/>
</dbReference>
<sequence>MKIDCFTHVMPPRFYAAMKARMTGPDYLSGMIESLPHLVDLPARLAVMDRHGIDAQVITASSPPIEIAIPDPAAAADLARLANDEIVEMAAAHPGRFIPVGTVAMNDPAHMAREAERCLTQLGMKGVLIYSSAAGLALDRPEFRDFFAVMAQHDYPIWLHPARGGGQADYRGEDHSKYWIWQVFGWPYETTAAMTRLVFDGLFDRHPDIKIITHHAGAMAPAFEARIDAIYGKPSMPEIRAAADKLARPANEYFRLFYGDTALMGAVGGLAAAYGYLGPDRLLFGTDTPFDGTGGEDFTRDTLFSIAALAVPPAEKQKMLSGNAIRLMKLNA</sequence>
<evidence type="ECO:0000313" key="4">
    <source>
        <dbReference type="Proteomes" id="UP000092952"/>
    </source>
</evidence>
<accession>A0A1B1YVE2</accession>
<dbReference type="KEGG" id="gbi:PG2T_12235"/>
<dbReference type="OrthoDB" id="149172at2"/>
<organism evidence="3 4">
    <name type="scientific">Immundisolibacter cernigliae</name>
    <dbReference type="NCBI Taxonomy" id="1810504"/>
    <lineage>
        <taxon>Bacteria</taxon>
        <taxon>Pseudomonadati</taxon>
        <taxon>Pseudomonadota</taxon>
        <taxon>Gammaproteobacteria</taxon>
        <taxon>Immundisolibacterales</taxon>
        <taxon>Immundisolibacteraceae</taxon>
        <taxon>Immundisolibacter</taxon>
    </lineage>
</organism>
<dbReference type="InParanoid" id="A0A1B1YVE2"/>
<keyword evidence="4" id="KW-1185">Reference proteome</keyword>
<dbReference type="PANTHER" id="PTHR21240:SF28">
    <property type="entry name" value="ISO-OROTATE DECARBOXYLASE (EUROFUNG)"/>
    <property type="match status" value="1"/>
</dbReference>
<dbReference type="STRING" id="1810504.PG2T_12235"/>
<dbReference type="GO" id="GO:0019748">
    <property type="term" value="P:secondary metabolic process"/>
    <property type="evidence" value="ECO:0007669"/>
    <property type="project" value="TreeGrafter"/>
</dbReference>